<dbReference type="InterPro" id="IPR036961">
    <property type="entry name" value="Kinesin_motor_dom_sf"/>
</dbReference>
<dbReference type="PROSITE" id="PS51456">
    <property type="entry name" value="MYOSIN_MOTOR"/>
    <property type="match status" value="1"/>
</dbReference>
<organism evidence="14 15">
    <name type="scientific">Cotesia glomerata</name>
    <name type="common">Lepidopteran parasitic wasp</name>
    <name type="synonym">Apanteles glomeratus</name>
    <dbReference type="NCBI Taxonomy" id="32391"/>
    <lineage>
        <taxon>Eukaryota</taxon>
        <taxon>Metazoa</taxon>
        <taxon>Ecdysozoa</taxon>
        <taxon>Arthropoda</taxon>
        <taxon>Hexapoda</taxon>
        <taxon>Insecta</taxon>
        <taxon>Pterygota</taxon>
        <taxon>Neoptera</taxon>
        <taxon>Endopterygota</taxon>
        <taxon>Hymenoptera</taxon>
        <taxon>Apocrita</taxon>
        <taxon>Ichneumonoidea</taxon>
        <taxon>Braconidae</taxon>
        <taxon>Microgastrinae</taxon>
        <taxon>Cotesia</taxon>
    </lineage>
</organism>
<comment type="similarity">
    <text evidence="2 10">Belongs to the TRAFAC class myosin-kinesin ATPase superfamily. Myosin family.</text>
</comment>
<evidence type="ECO:0000256" key="4">
    <source>
        <dbReference type="ARBA" id="ARBA00022741"/>
    </source>
</evidence>
<feature type="compositionally biased region" description="Basic and acidic residues" evidence="11">
    <location>
        <begin position="1"/>
        <end position="11"/>
    </location>
</feature>
<dbReference type="Gene3D" id="1.20.5.190">
    <property type="match status" value="1"/>
</dbReference>
<dbReference type="GO" id="GO:0007368">
    <property type="term" value="P:determination of left/right symmetry"/>
    <property type="evidence" value="ECO:0007669"/>
    <property type="project" value="UniProtKB-ARBA"/>
</dbReference>
<dbReference type="GO" id="GO:0045177">
    <property type="term" value="C:apical part of cell"/>
    <property type="evidence" value="ECO:0007669"/>
    <property type="project" value="UniProtKB-ARBA"/>
</dbReference>
<dbReference type="Pfam" id="PF06017">
    <property type="entry name" value="Myosin_TH1"/>
    <property type="match status" value="1"/>
</dbReference>
<dbReference type="Proteomes" id="UP000826195">
    <property type="component" value="Unassembled WGS sequence"/>
</dbReference>
<dbReference type="PANTHER" id="PTHR13140:SF679">
    <property type="entry name" value="UNCONVENTIONAL MYOSIN IC"/>
    <property type="match status" value="1"/>
</dbReference>
<evidence type="ECO:0000256" key="9">
    <source>
        <dbReference type="ARBA" id="ARBA00023203"/>
    </source>
</evidence>
<dbReference type="GO" id="GO:0000146">
    <property type="term" value="F:microfilament motor activity"/>
    <property type="evidence" value="ECO:0007669"/>
    <property type="project" value="TreeGrafter"/>
</dbReference>
<dbReference type="Gene3D" id="1.10.10.820">
    <property type="match status" value="1"/>
</dbReference>
<dbReference type="AlphaFoldDB" id="A0AAV7IJL3"/>
<evidence type="ECO:0000256" key="3">
    <source>
        <dbReference type="ARBA" id="ARBA00022737"/>
    </source>
</evidence>
<dbReference type="Gene3D" id="6.20.240.20">
    <property type="match status" value="1"/>
</dbReference>
<dbReference type="SUPFAM" id="SSF52540">
    <property type="entry name" value="P-loop containing nucleoside triphosphate hydrolases"/>
    <property type="match status" value="1"/>
</dbReference>
<dbReference type="SMART" id="SM00242">
    <property type="entry name" value="MYSc"/>
    <property type="match status" value="1"/>
</dbReference>
<keyword evidence="4 10" id="KW-0547">Nucleotide-binding</keyword>
<comment type="caution">
    <text evidence="14">The sequence shown here is derived from an EMBL/GenBank/DDBJ whole genome shotgun (WGS) entry which is preliminary data.</text>
</comment>
<dbReference type="EMBL" id="JAHXZJ010000374">
    <property type="protein sequence ID" value="KAH0561726.1"/>
    <property type="molecule type" value="Genomic_DNA"/>
</dbReference>
<dbReference type="Gene3D" id="3.40.850.10">
    <property type="entry name" value="Kinesin motor domain"/>
    <property type="match status" value="1"/>
</dbReference>
<keyword evidence="15" id="KW-1185">Reference proteome</keyword>
<dbReference type="GO" id="GO:0030048">
    <property type="term" value="P:actin filament-based movement"/>
    <property type="evidence" value="ECO:0007669"/>
    <property type="project" value="TreeGrafter"/>
</dbReference>
<dbReference type="GO" id="GO:0005902">
    <property type="term" value="C:microvillus"/>
    <property type="evidence" value="ECO:0007669"/>
    <property type="project" value="TreeGrafter"/>
</dbReference>
<dbReference type="PRINTS" id="PR00193">
    <property type="entry name" value="MYOSINHEAVY"/>
</dbReference>
<dbReference type="FunFam" id="1.10.10.820:FF:000001">
    <property type="entry name" value="Myosin heavy chain"/>
    <property type="match status" value="1"/>
</dbReference>
<feature type="domain" description="TH1" evidence="13">
    <location>
        <begin position="868"/>
        <end position="1049"/>
    </location>
</feature>
<proteinExistence type="inferred from homology"/>
<evidence type="ECO:0000256" key="10">
    <source>
        <dbReference type="PROSITE-ProRule" id="PRU00782"/>
    </source>
</evidence>
<dbReference type="GO" id="GO:0005546">
    <property type="term" value="F:phosphatidylinositol-4,5-bisphosphate binding"/>
    <property type="evidence" value="ECO:0007669"/>
    <property type="project" value="UniProtKB-ARBA"/>
</dbReference>
<dbReference type="InterPro" id="IPR001609">
    <property type="entry name" value="Myosin_head_motor_dom-like"/>
</dbReference>
<evidence type="ECO:0000256" key="8">
    <source>
        <dbReference type="ARBA" id="ARBA00023175"/>
    </source>
</evidence>
<dbReference type="GO" id="GO:0016459">
    <property type="term" value="C:myosin complex"/>
    <property type="evidence" value="ECO:0007669"/>
    <property type="project" value="UniProtKB-KW"/>
</dbReference>
<name>A0AAV7IJL3_COTGL</name>
<dbReference type="FunFam" id="3.40.850.10:FF:000101">
    <property type="entry name" value="Slow myosin heavy chain 2"/>
    <property type="match status" value="1"/>
</dbReference>
<dbReference type="SMART" id="SM00015">
    <property type="entry name" value="IQ"/>
    <property type="match status" value="2"/>
</dbReference>
<dbReference type="GO" id="GO:0051015">
    <property type="term" value="F:actin filament binding"/>
    <property type="evidence" value="ECO:0007669"/>
    <property type="project" value="TreeGrafter"/>
</dbReference>
<evidence type="ECO:0000313" key="15">
    <source>
        <dbReference type="Proteomes" id="UP000826195"/>
    </source>
</evidence>
<dbReference type="GO" id="GO:0006897">
    <property type="term" value="P:endocytosis"/>
    <property type="evidence" value="ECO:0007669"/>
    <property type="project" value="TreeGrafter"/>
</dbReference>
<dbReference type="GO" id="GO:0007498">
    <property type="term" value="P:mesoderm development"/>
    <property type="evidence" value="ECO:0007669"/>
    <property type="project" value="UniProtKB-ARBA"/>
</dbReference>
<evidence type="ECO:0000259" key="12">
    <source>
        <dbReference type="PROSITE" id="PS51456"/>
    </source>
</evidence>
<dbReference type="GO" id="GO:0007015">
    <property type="term" value="P:actin filament organization"/>
    <property type="evidence" value="ECO:0007669"/>
    <property type="project" value="TreeGrafter"/>
</dbReference>
<keyword evidence="9 10" id="KW-0009">Actin-binding</keyword>
<keyword evidence="8 10" id="KW-0505">Motor protein</keyword>
<dbReference type="GO" id="GO:0005524">
    <property type="term" value="F:ATP binding"/>
    <property type="evidence" value="ECO:0007669"/>
    <property type="project" value="UniProtKB-UniRule"/>
</dbReference>
<evidence type="ECO:0000256" key="11">
    <source>
        <dbReference type="SAM" id="MobiDB-lite"/>
    </source>
</evidence>
<evidence type="ECO:0000256" key="2">
    <source>
        <dbReference type="ARBA" id="ARBA00008314"/>
    </source>
</evidence>
<dbReference type="Gene3D" id="1.20.120.720">
    <property type="entry name" value="Myosin VI head, motor domain, U50 subdomain"/>
    <property type="match status" value="1"/>
</dbReference>
<protein>
    <recommendedName>
        <fullName evidence="16">Myosin-IB</fullName>
    </recommendedName>
</protein>
<dbReference type="InterPro" id="IPR036072">
    <property type="entry name" value="MYSc_Myo1"/>
</dbReference>
<evidence type="ECO:0000256" key="7">
    <source>
        <dbReference type="ARBA" id="ARBA00023123"/>
    </source>
</evidence>
<feature type="region of interest" description="Disordered" evidence="11">
    <location>
        <begin position="1"/>
        <end position="23"/>
    </location>
</feature>
<accession>A0AAV7IJL3</accession>
<evidence type="ECO:0000256" key="5">
    <source>
        <dbReference type="ARBA" id="ARBA00022840"/>
    </source>
</evidence>
<dbReference type="CDD" id="cd01378">
    <property type="entry name" value="MYSc_Myo1"/>
    <property type="match status" value="1"/>
</dbReference>
<sequence length="1049" mass="121338">MTDTREEKNYLEKPSLPTYGGSMERDLHQRDRVGVQDFVLLEDFQNEQAFIENLRKRFRENLIYTYIGQVLVSVNPYKWLPIYDTSTIEYYERRNFFEAPPHIFALADTAYRALTKENRDQCILISGESGSGKTEASKKVLEFIAAATGHKKQVEAVNVKLIGSNPVLEAFGNAKTNRNDNSSRFGKYMDIQFDFQGDPVGGNILNYLLEKSRVIHQSSGERNFHIFYQLLAGASDSTLHKLFLKRNLDTYYYLSNGTKGSVDTIDDVAQYTRVIDAMKTVELTQQEQDDIFSIVASVLHMGNVGFTEEESQAKILKPASVEAIASLVGCDVHQLAKAFTQRTINAQGDVVISPLNRELAIYARDALAKAVYDRLFTWLVARLNKSLQFDPNSPSRTNVIGILDIYGFEIFQKNSFEQFCINYCNEKLQQLFIQLTLRSEQEEYQREGITWEHIDYFNNKVICDLIEEKYKGIISLMDEECLRPGEPTDLSFLDKLNSNLSNHNHYISHQKADIQTQKIMGRDEFRLIHYAGNVTYNVRGFLEKNNDLLFRDLREVMSHTNNSITRTVFDVKDLKSKKRPDTAVTQFKNSLNNLVDILMGKEPSYIRCIKPNDFKISGQFNEKIVSHQVKYLGLMENLRVRRAGFAYRRPYEQFLQRYKSLCDKTWPSFGGGAKEGVQILVDSLGYEDNEYQMGNTKLFIRFPKTLFDTEDNFQRKKNDIAAIIQSKWKGRKQRREFLRMKKAAIVLEKYVRRWRAKREAKRRREAVETLRRFIKGFITRNDPPNDVNVAFIELAKAQWLVRLSKSLPEGVLNNYWPACPHACKEASEYLREVHRVWKARKYCLGLSKEDKEQFEMKVLAEKLFMDKKKSYLKSVGPRFLNERLGEEFRGVKQSFRGIVGEERVEYATPVVKYDRHGYKPRERILVLTEKAVYILDTAKSFKLKHRLPYENILELVVTGESDNLMIVRIPPELKKDKGDLILEVPHIIEAITRAISITNNPRILNIVNKETVSHKLVSGKEGTIEFRRGNTPAITKNRQSGHLLVVASP</sequence>
<evidence type="ECO:0000256" key="1">
    <source>
        <dbReference type="ARBA" id="ARBA00004413"/>
    </source>
</evidence>
<keyword evidence="5 10" id="KW-0067">ATP-binding</keyword>
<reference evidence="14 15" key="1">
    <citation type="journal article" date="2021" name="J. Hered.">
        <title>A chromosome-level genome assembly of the parasitoid wasp, Cotesia glomerata (Hymenoptera: Braconidae).</title>
        <authorList>
            <person name="Pinto B.J."/>
            <person name="Weis J.J."/>
            <person name="Gamble T."/>
            <person name="Ode P.J."/>
            <person name="Paul R."/>
            <person name="Zaspel J.M."/>
        </authorList>
    </citation>
    <scope>NUCLEOTIDE SEQUENCE [LARGE SCALE GENOMIC DNA]</scope>
    <source>
        <strain evidence="14">CgM1</strain>
    </source>
</reference>
<dbReference type="Pfam" id="PF00063">
    <property type="entry name" value="Myosin_head"/>
    <property type="match status" value="1"/>
</dbReference>
<dbReference type="InterPro" id="IPR000048">
    <property type="entry name" value="IQ_motif_EF-hand-BS"/>
</dbReference>
<dbReference type="PANTHER" id="PTHR13140">
    <property type="entry name" value="MYOSIN"/>
    <property type="match status" value="1"/>
</dbReference>
<dbReference type="GO" id="GO:0048803">
    <property type="term" value="P:imaginal disc-derived male genitalia morphogenesis"/>
    <property type="evidence" value="ECO:0007669"/>
    <property type="project" value="UniProtKB-ARBA"/>
</dbReference>
<feature type="binding site" evidence="10">
    <location>
        <begin position="127"/>
        <end position="134"/>
    </location>
    <ligand>
        <name>ATP</name>
        <dbReference type="ChEBI" id="CHEBI:30616"/>
    </ligand>
</feature>
<feature type="domain" description="Myosin motor" evidence="12">
    <location>
        <begin position="34"/>
        <end position="714"/>
    </location>
</feature>
<dbReference type="PROSITE" id="PS51757">
    <property type="entry name" value="TH1"/>
    <property type="match status" value="1"/>
</dbReference>
<gene>
    <name evidence="14" type="ORF">KQX54_019036</name>
</gene>
<evidence type="ECO:0008006" key="16">
    <source>
        <dbReference type="Google" id="ProtNLM"/>
    </source>
</evidence>
<evidence type="ECO:0000259" key="13">
    <source>
        <dbReference type="PROSITE" id="PS51757"/>
    </source>
</evidence>
<feature type="region of interest" description="Actin-binding" evidence="10">
    <location>
        <begin position="591"/>
        <end position="613"/>
    </location>
</feature>
<dbReference type="FunFam" id="1.20.58.530:FF:000004">
    <property type="entry name" value="Unconventional myosin ID"/>
    <property type="match status" value="1"/>
</dbReference>
<keyword evidence="6" id="KW-0446">Lipid-binding</keyword>
<comment type="subcellular location">
    <subcellularLocation>
        <location evidence="1">Cell membrane</location>
        <topology evidence="1">Peripheral membrane protein</topology>
        <orientation evidence="1">Cytoplasmic side</orientation>
    </subcellularLocation>
</comment>
<evidence type="ECO:0000313" key="14">
    <source>
        <dbReference type="EMBL" id="KAH0561726.1"/>
    </source>
</evidence>
<keyword evidence="7 10" id="KW-0518">Myosin</keyword>
<dbReference type="InterPro" id="IPR027417">
    <property type="entry name" value="P-loop_NTPase"/>
</dbReference>
<dbReference type="GO" id="GO:0005938">
    <property type="term" value="C:cell cortex"/>
    <property type="evidence" value="ECO:0007669"/>
    <property type="project" value="UniProtKB-ARBA"/>
</dbReference>
<evidence type="ECO:0000256" key="6">
    <source>
        <dbReference type="ARBA" id="ARBA00023121"/>
    </source>
</evidence>
<dbReference type="GO" id="GO:0005886">
    <property type="term" value="C:plasma membrane"/>
    <property type="evidence" value="ECO:0007669"/>
    <property type="project" value="UniProtKB-SubCell"/>
</dbReference>
<dbReference type="PROSITE" id="PS50096">
    <property type="entry name" value="IQ"/>
    <property type="match status" value="2"/>
</dbReference>
<dbReference type="Gene3D" id="1.20.58.530">
    <property type="match status" value="1"/>
</dbReference>
<keyword evidence="3" id="KW-0677">Repeat</keyword>
<dbReference type="InterPro" id="IPR010926">
    <property type="entry name" value="Myosin_TH1"/>
</dbReference>